<dbReference type="InterPro" id="IPR002347">
    <property type="entry name" value="SDR_fam"/>
</dbReference>
<dbReference type="PANTHER" id="PTHR43976">
    <property type="entry name" value="SHORT CHAIN DEHYDROGENASE"/>
    <property type="match status" value="1"/>
</dbReference>
<gene>
    <name evidence="4" type="ORF">BGAL_0201g00190</name>
</gene>
<dbReference type="AlphaFoldDB" id="A0A4S8R580"/>
<sequence length="310" mass="33591">MSSNIKIDSNIPADTVWFITGCSSGIGKSLAQEIFNTTTHSVIATARNPSSLAYLPKSPRILALALDVTSQSSITEALASGLSTFKHIDILVNNAGYGVLGDTESIPDDIARKILETNFWGAARLTNEAVKIFREVNGERGGLVMQISTMGGVMAAAGQAYYHASTSKFALEGFTESLYHEIPKSWNIRFLIIEPGGVKTNYGTSSLVKIPAHPAYTDPSFGTRQLEAFLENPAFGDYMADPDKVAQILLEATELERKGEMGLRLPVGPDSWSFIKAKYEGELGGLEKVKELSWSTGNESILNFLGFLNK</sequence>
<dbReference type="Proteomes" id="UP000308671">
    <property type="component" value="Unassembled WGS sequence"/>
</dbReference>
<evidence type="ECO:0000256" key="1">
    <source>
        <dbReference type="ARBA" id="ARBA00006484"/>
    </source>
</evidence>
<dbReference type="InterPro" id="IPR036291">
    <property type="entry name" value="NAD(P)-bd_dom_sf"/>
</dbReference>
<dbReference type="SUPFAM" id="SSF51735">
    <property type="entry name" value="NAD(P)-binding Rossmann-fold domains"/>
    <property type="match status" value="1"/>
</dbReference>
<dbReference type="PRINTS" id="PR00080">
    <property type="entry name" value="SDRFAMILY"/>
</dbReference>
<dbReference type="Gene3D" id="3.40.50.720">
    <property type="entry name" value="NAD(P)-binding Rossmann-like Domain"/>
    <property type="match status" value="1"/>
</dbReference>
<evidence type="ECO:0000313" key="4">
    <source>
        <dbReference type="EMBL" id="THV49319.1"/>
    </source>
</evidence>
<protein>
    <submittedName>
        <fullName evidence="4">Uncharacterized protein</fullName>
    </submittedName>
</protein>
<dbReference type="InterPro" id="IPR051911">
    <property type="entry name" value="SDR_oxidoreductase"/>
</dbReference>
<dbReference type="PANTHER" id="PTHR43976:SF16">
    <property type="entry name" value="SHORT-CHAIN DEHYDROGENASE_REDUCTASE FAMILY PROTEIN"/>
    <property type="match status" value="1"/>
</dbReference>
<keyword evidence="5" id="KW-1185">Reference proteome</keyword>
<comment type="similarity">
    <text evidence="1 3">Belongs to the short-chain dehydrogenases/reductases (SDR) family.</text>
</comment>
<keyword evidence="2" id="KW-0560">Oxidoreductase</keyword>
<evidence type="ECO:0000313" key="5">
    <source>
        <dbReference type="Proteomes" id="UP000308671"/>
    </source>
</evidence>
<dbReference type="Pfam" id="PF00106">
    <property type="entry name" value="adh_short"/>
    <property type="match status" value="1"/>
</dbReference>
<organism evidence="4 5">
    <name type="scientific">Botrytis galanthina</name>
    <dbReference type="NCBI Taxonomy" id="278940"/>
    <lineage>
        <taxon>Eukaryota</taxon>
        <taxon>Fungi</taxon>
        <taxon>Dikarya</taxon>
        <taxon>Ascomycota</taxon>
        <taxon>Pezizomycotina</taxon>
        <taxon>Leotiomycetes</taxon>
        <taxon>Helotiales</taxon>
        <taxon>Sclerotiniaceae</taxon>
        <taxon>Botrytis</taxon>
    </lineage>
</organism>
<proteinExistence type="inferred from homology"/>
<dbReference type="GO" id="GO:0016491">
    <property type="term" value="F:oxidoreductase activity"/>
    <property type="evidence" value="ECO:0007669"/>
    <property type="project" value="UniProtKB-KW"/>
</dbReference>
<name>A0A4S8R580_9HELO</name>
<evidence type="ECO:0000256" key="2">
    <source>
        <dbReference type="ARBA" id="ARBA00023002"/>
    </source>
</evidence>
<evidence type="ECO:0000256" key="3">
    <source>
        <dbReference type="RuleBase" id="RU000363"/>
    </source>
</evidence>
<dbReference type="OrthoDB" id="1274115at2759"/>
<accession>A0A4S8R580</accession>
<dbReference type="PRINTS" id="PR00081">
    <property type="entry name" value="GDHRDH"/>
</dbReference>
<comment type="caution">
    <text evidence="4">The sequence shown here is derived from an EMBL/GenBank/DDBJ whole genome shotgun (WGS) entry which is preliminary data.</text>
</comment>
<dbReference type="EMBL" id="PQXL01000201">
    <property type="protein sequence ID" value="THV49319.1"/>
    <property type="molecule type" value="Genomic_DNA"/>
</dbReference>
<reference evidence="4 5" key="1">
    <citation type="submission" date="2017-12" db="EMBL/GenBank/DDBJ databases">
        <title>Comparative genomics of Botrytis spp.</title>
        <authorList>
            <person name="Valero-Jimenez C.A."/>
            <person name="Tapia P."/>
            <person name="Veloso J."/>
            <person name="Silva-Moreno E."/>
            <person name="Staats M."/>
            <person name="Valdes J.H."/>
            <person name="Van Kan J.A.L."/>
        </authorList>
    </citation>
    <scope>NUCLEOTIDE SEQUENCE [LARGE SCALE GENOMIC DNA]</scope>
    <source>
        <strain evidence="4 5">MUCL435</strain>
    </source>
</reference>